<dbReference type="PANTHER" id="PTHR46566">
    <property type="entry name" value="1-PHOSPHOFRUCTOKINASE-RELATED"/>
    <property type="match status" value="1"/>
</dbReference>
<keyword evidence="11" id="KW-1185">Reference proteome</keyword>
<reference evidence="9 11" key="1">
    <citation type="submission" date="2017-06" db="EMBL/GenBank/DDBJ databases">
        <title>Complete Genome Sequence of the Soil Carbazole-Degrading Bacterium Nocardioides aromaticivorans IC177.</title>
        <authorList>
            <person name="Vejarano F."/>
            <person name="Suzuki-Minakuchi C."/>
            <person name="Ohtsubo Y."/>
            <person name="Tsuda M."/>
            <person name="Okada K."/>
            <person name="Nojiri H."/>
        </authorList>
    </citation>
    <scope>NUCLEOTIDE SEQUENCE [LARGE SCALE GENOMIC DNA]</scope>
    <source>
        <strain evidence="9 11">IC177</strain>
    </source>
</reference>
<dbReference type="GO" id="GO:0008662">
    <property type="term" value="F:1-phosphofructokinase activity"/>
    <property type="evidence" value="ECO:0007669"/>
    <property type="project" value="UniProtKB-EC"/>
</dbReference>
<evidence type="ECO:0000256" key="2">
    <source>
        <dbReference type="ARBA" id="ARBA00022679"/>
    </source>
</evidence>
<keyword evidence="2 6" id="KW-0808">Transferase</keyword>
<reference evidence="8 10" key="2">
    <citation type="submission" date="2020-07" db="EMBL/GenBank/DDBJ databases">
        <title>Sequencing the genomes of 1000 actinobacteria strains.</title>
        <authorList>
            <person name="Klenk H.-P."/>
        </authorList>
    </citation>
    <scope>NUCLEOTIDE SEQUENCE [LARGE SCALE GENOMIC DNA]</scope>
    <source>
        <strain evidence="8 10">DSM 15131</strain>
    </source>
</reference>
<dbReference type="EMBL" id="CP022295">
    <property type="protein sequence ID" value="QSR25898.1"/>
    <property type="molecule type" value="Genomic_DNA"/>
</dbReference>
<dbReference type="Proteomes" id="UP000562045">
    <property type="component" value="Unassembled WGS sequence"/>
</dbReference>
<comment type="similarity">
    <text evidence="1">Belongs to the carbohydrate kinase PfkB family.</text>
</comment>
<keyword evidence="5" id="KW-0067">ATP-binding</keyword>
<evidence type="ECO:0000259" key="7">
    <source>
        <dbReference type="Pfam" id="PF00294"/>
    </source>
</evidence>
<dbReference type="SUPFAM" id="SSF53613">
    <property type="entry name" value="Ribokinase-like"/>
    <property type="match status" value="1"/>
</dbReference>
<dbReference type="AlphaFoldDB" id="A0A7Y9ZLU9"/>
<dbReference type="InterPro" id="IPR029056">
    <property type="entry name" value="Ribokinase-like"/>
</dbReference>
<dbReference type="NCBIfam" id="TIGR03168">
    <property type="entry name" value="1-PFK"/>
    <property type="match status" value="1"/>
</dbReference>
<accession>A0A7Y9ZLU9</accession>
<evidence type="ECO:0000313" key="9">
    <source>
        <dbReference type="EMBL" id="QSR25898.1"/>
    </source>
</evidence>
<evidence type="ECO:0000256" key="6">
    <source>
        <dbReference type="PIRNR" id="PIRNR000535"/>
    </source>
</evidence>
<dbReference type="CDD" id="cd01164">
    <property type="entry name" value="FruK_PfkB_like"/>
    <property type="match status" value="1"/>
</dbReference>
<dbReference type="PANTHER" id="PTHR46566:SF5">
    <property type="entry name" value="1-PHOSPHOFRUCTOKINASE"/>
    <property type="match status" value="1"/>
</dbReference>
<sequence length="328" mass="32904">MIITVTPNPSIDRTLALPGELVRGGVLRVAASLDQPGGKGVNISRACVAAGVPTCAVLPVAADDPFVRELDRLGVPSAPVPPAGPMRVNLTLTEPDGTTTKLNAAGAEVSIADLDVLADRVLALPGDGWVVLAGSLPPGAPDGWYADLAARLRATGRRVAVDTSDAALDAVVAQLAPGSAPSLLKPNAEELASVVGADAAELEDDPQRVALAARTLVDRGVTTVLATLGGAGAVLVDATGAWHAVPPPTRVVSTVGAGDSSLFGYLAADLRGAAAPDRLAAAVAYGSAAAALPGTTVPTPDDVRTHTVRVRALDLSATAHEGEPSWQS</sequence>
<evidence type="ECO:0000256" key="3">
    <source>
        <dbReference type="ARBA" id="ARBA00022741"/>
    </source>
</evidence>
<dbReference type="RefSeq" id="WP_179650624.1">
    <property type="nucleotide sequence ID" value="NZ_CP022295.1"/>
</dbReference>
<dbReference type="GO" id="GO:0005829">
    <property type="term" value="C:cytosol"/>
    <property type="evidence" value="ECO:0007669"/>
    <property type="project" value="TreeGrafter"/>
</dbReference>
<dbReference type="InterPro" id="IPR011611">
    <property type="entry name" value="PfkB_dom"/>
</dbReference>
<evidence type="ECO:0000313" key="10">
    <source>
        <dbReference type="Proteomes" id="UP000562045"/>
    </source>
</evidence>
<name>A0A7Y9ZLU9_9ACTN</name>
<organism evidence="8 10">
    <name type="scientific">Nocardioides aromaticivorans</name>
    <dbReference type="NCBI Taxonomy" id="200618"/>
    <lineage>
        <taxon>Bacteria</taxon>
        <taxon>Bacillati</taxon>
        <taxon>Actinomycetota</taxon>
        <taxon>Actinomycetes</taxon>
        <taxon>Propionibacteriales</taxon>
        <taxon>Nocardioidaceae</taxon>
        <taxon>Nocardioides</taxon>
    </lineage>
</organism>
<evidence type="ECO:0000256" key="4">
    <source>
        <dbReference type="ARBA" id="ARBA00022777"/>
    </source>
</evidence>
<evidence type="ECO:0000313" key="8">
    <source>
        <dbReference type="EMBL" id="NYI46743.1"/>
    </source>
</evidence>
<proteinExistence type="inferred from homology"/>
<dbReference type="Gene3D" id="3.40.1190.20">
    <property type="match status" value="1"/>
</dbReference>
<dbReference type="EMBL" id="JACBZM010000001">
    <property type="protein sequence ID" value="NYI46743.1"/>
    <property type="molecule type" value="Genomic_DNA"/>
</dbReference>
<dbReference type="Pfam" id="PF00294">
    <property type="entry name" value="PfkB"/>
    <property type="match status" value="1"/>
</dbReference>
<evidence type="ECO:0000256" key="1">
    <source>
        <dbReference type="ARBA" id="ARBA00010688"/>
    </source>
</evidence>
<keyword evidence="4 8" id="KW-0418">Kinase</keyword>
<feature type="domain" description="Carbohydrate kinase PfkB" evidence="7">
    <location>
        <begin position="28"/>
        <end position="300"/>
    </location>
</feature>
<keyword evidence="3" id="KW-0547">Nucleotide-binding</keyword>
<gene>
    <name evidence="8" type="ORF">BJ993_003823</name>
    <name evidence="9" type="ORF">CFH99_09705</name>
</gene>
<dbReference type="InterPro" id="IPR017583">
    <property type="entry name" value="Tagatose/fructose_Pkinase"/>
</dbReference>
<dbReference type="PIRSF" id="PIRSF000535">
    <property type="entry name" value="1PFK/6PFK/LacC"/>
    <property type="match status" value="1"/>
</dbReference>
<dbReference type="GO" id="GO:0005524">
    <property type="term" value="F:ATP binding"/>
    <property type="evidence" value="ECO:0007669"/>
    <property type="project" value="UniProtKB-KW"/>
</dbReference>
<dbReference type="EC" id="2.7.1.56" evidence="8"/>
<protein>
    <submittedName>
        <fullName evidence="8">1-phosphofructokinase</fullName>
        <ecNumber evidence="8">2.7.1.56</ecNumber>
    </submittedName>
</protein>
<evidence type="ECO:0000256" key="5">
    <source>
        <dbReference type="ARBA" id="ARBA00022840"/>
    </source>
</evidence>
<dbReference type="Proteomes" id="UP000662818">
    <property type="component" value="Chromosome"/>
</dbReference>
<evidence type="ECO:0000313" key="11">
    <source>
        <dbReference type="Proteomes" id="UP000662818"/>
    </source>
</evidence>